<dbReference type="InterPro" id="IPR003609">
    <property type="entry name" value="Pan_app"/>
</dbReference>
<dbReference type="SUPFAM" id="SSF57414">
    <property type="entry name" value="Hairpin loop containing domain-like"/>
    <property type="match status" value="1"/>
</dbReference>
<dbReference type="Gene3D" id="3.50.4.10">
    <property type="entry name" value="Hepatocyte Growth Factor"/>
    <property type="match status" value="1"/>
</dbReference>
<protein>
    <recommendedName>
        <fullName evidence="1">Apple domain-containing protein</fullName>
    </recommendedName>
</protein>
<sequence length="157" mass="17383">AFDVNNRNFVRLGSFEEKVYVTEKSVTATAEIESSSENYRGFDIPNDVADVLGDNDKVIHKTPEHMARSGKEICLTSSAYYVVIGNEIVRPISNGGEVKVYNDVDQGHCASFCSNNQGPDREELTCNSLNYFPISRKCELYSILAEPHGPGSLVENQ</sequence>
<feature type="non-terminal residue" evidence="2">
    <location>
        <position position="157"/>
    </location>
</feature>
<dbReference type="AlphaFoldDB" id="A0AA36GW49"/>
<evidence type="ECO:0000259" key="1">
    <source>
        <dbReference type="Pfam" id="PF00024"/>
    </source>
</evidence>
<proteinExistence type="predicted"/>
<dbReference type="Proteomes" id="UP001176961">
    <property type="component" value="Unassembled WGS sequence"/>
</dbReference>
<accession>A0AA36GW49</accession>
<name>A0AA36GW49_CYLNA</name>
<feature type="domain" description="Apple" evidence="1">
    <location>
        <begin position="96"/>
        <end position="143"/>
    </location>
</feature>
<evidence type="ECO:0000313" key="3">
    <source>
        <dbReference type="Proteomes" id="UP001176961"/>
    </source>
</evidence>
<dbReference type="EMBL" id="CATQJL010000223">
    <property type="protein sequence ID" value="CAJ0599277.1"/>
    <property type="molecule type" value="Genomic_DNA"/>
</dbReference>
<evidence type="ECO:0000313" key="2">
    <source>
        <dbReference type="EMBL" id="CAJ0599277.1"/>
    </source>
</evidence>
<gene>
    <name evidence="2" type="ORF">CYNAS_LOCUS11260</name>
</gene>
<keyword evidence="3" id="KW-1185">Reference proteome</keyword>
<feature type="non-terminal residue" evidence="2">
    <location>
        <position position="1"/>
    </location>
</feature>
<organism evidence="2 3">
    <name type="scientific">Cylicocyclus nassatus</name>
    <name type="common">Nematode worm</name>
    <dbReference type="NCBI Taxonomy" id="53992"/>
    <lineage>
        <taxon>Eukaryota</taxon>
        <taxon>Metazoa</taxon>
        <taxon>Ecdysozoa</taxon>
        <taxon>Nematoda</taxon>
        <taxon>Chromadorea</taxon>
        <taxon>Rhabditida</taxon>
        <taxon>Rhabditina</taxon>
        <taxon>Rhabditomorpha</taxon>
        <taxon>Strongyloidea</taxon>
        <taxon>Strongylidae</taxon>
        <taxon>Cylicocyclus</taxon>
    </lineage>
</organism>
<comment type="caution">
    <text evidence="2">The sequence shown here is derived from an EMBL/GenBank/DDBJ whole genome shotgun (WGS) entry which is preliminary data.</text>
</comment>
<dbReference type="Pfam" id="PF00024">
    <property type="entry name" value="PAN_1"/>
    <property type="match status" value="1"/>
</dbReference>
<reference evidence="2" key="1">
    <citation type="submission" date="2023-07" db="EMBL/GenBank/DDBJ databases">
        <authorList>
            <consortium name="CYATHOMIX"/>
        </authorList>
    </citation>
    <scope>NUCLEOTIDE SEQUENCE</scope>
    <source>
        <strain evidence="2">N/A</strain>
    </source>
</reference>